<dbReference type="InParanoid" id="D3BAV2"/>
<dbReference type="PANTHER" id="PTHR28646:SF1">
    <property type="entry name" value="TRANSMEMBRANE PROTEIN 201"/>
    <property type="match status" value="1"/>
</dbReference>
<feature type="region of interest" description="Disordered" evidence="7">
    <location>
        <begin position="281"/>
        <end position="315"/>
    </location>
</feature>
<evidence type="ECO:0000313" key="11">
    <source>
        <dbReference type="Proteomes" id="UP000001396"/>
    </source>
</evidence>
<evidence type="ECO:0000259" key="9">
    <source>
        <dbReference type="Pfam" id="PF09779"/>
    </source>
</evidence>
<sequence>MENYQTLVERAKDNIVLVEITLIVLVFAVWILKPLILNLIDPFRLVDIRCHFCLSYNKIPLNYRNEWTCTTCEQYNGFNKDGGYNAMFKNQHLDLLNHELQKNSSNNNNSSSSNRIGINSKVDNIILCTKCQFNLQTKNNDLQMFDPVSDDNRLFRNYQDDREKQFKLCEQCEFLVSSEISRINRYIVSTQYNNQYLPVSSQYSKSYSTAPYSAKTTKTTRQLPLFSLVSSLSNLTTFFNFTIYTIIIVFAIGNLLKIIHRLERIRNSVIVINSTITNSSSSNIISSNSSSNINSSNINQSPTSSRSRNIIKNGIDHNNSTDNKYSYNIQDNRINITKKAPFQVDFTSDTDLLAVTFNSKDESKIAHRISKLELSDGEEQQSSDNISIDSEGKTIQSKLSSTFEYIFSASSNRFYQILRSLSNYKQFIIGFTLCLIIQYIIFNKSSIKH</sequence>
<evidence type="ECO:0000256" key="1">
    <source>
        <dbReference type="ARBA" id="ARBA00004473"/>
    </source>
</evidence>
<evidence type="ECO:0000256" key="2">
    <source>
        <dbReference type="ARBA" id="ARBA00007600"/>
    </source>
</evidence>
<evidence type="ECO:0000256" key="4">
    <source>
        <dbReference type="ARBA" id="ARBA00022989"/>
    </source>
</evidence>
<name>D3BAV2_HETP5</name>
<evidence type="ECO:0000256" key="5">
    <source>
        <dbReference type="ARBA" id="ARBA00023136"/>
    </source>
</evidence>
<dbReference type="GeneID" id="31361167"/>
<dbReference type="PANTHER" id="PTHR28646">
    <property type="entry name" value="TRANSMEMBRANE PROTEIN 201"/>
    <property type="match status" value="1"/>
</dbReference>
<organism evidence="10 11">
    <name type="scientific">Heterostelium pallidum (strain ATCC 26659 / Pp 5 / PN500)</name>
    <name type="common">Cellular slime mold</name>
    <name type="synonym">Polysphondylium pallidum</name>
    <dbReference type="NCBI Taxonomy" id="670386"/>
    <lineage>
        <taxon>Eukaryota</taxon>
        <taxon>Amoebozoa</taxon>
        <taxon>Evosea</taxon>
        <taxon>Eumycetozoa</taxon>
        <taxon>Dictyostelia</taxon>
        <taxon>Acytosteliales</taxon>
        <taxon>Acytosteliaceae</taxon>
        <taxon>Heterostelium</taxon>
    </lineage>
</organism>
<reference evidence="10 11" key="1">
    <citation type="journal article" date="2011" name="Genome Res.">
        <title>Phylogeny-wide analysis of social amoeba genomes highlights ancient origins for complex intercellular communication.</title>
        <authorList>
            <person name="Heidel A.J."/>
            <person name="Lawal H.M."/>
            <person name="Felder M."/>
            <person name="Schilde C."/>
            <person name="Helps N.R."/>
            <person name="Tunggal B."/>
            <person name="Rivero F."/>
            <person name="John U."/>
            <person name="Schleicher M."/>
            <person name="Eichinger L."/>
            <person name="Platzer M."/>
            <person name="Noegel A.A."/>
            <person name="Schaap P."/>
            <person name="Gloeckner G."/>
        </authorList>
    </citation>
    <scope>NUCLEOTIDE SEQUENCE [LARGE SCALE GENOMIC DNA]</scope>
    <source>
        <strain evidence="11">ATCC 26659 / Pp 5 / PN500</strain>
    </source>
</reference>
<gene>
    <name evidence="10" type="ORF">PPL_05683</name>
</gene>
<dbReference type="Proteomes" id="UP000001396">
    <property type="component" value="Unassembled WGS sequence"/>
</dbReference>
<feature type="transmembrane region" description="Helical" evidence="8">
    <location>
        <begin position="15"/>
        <end position="32"/>
    </location>
</feature>
<keyword evidence="4 8" id="KW-1133">Transmembrane helix</keyword>
<dbReference type="GO" id="GO:0005637">
    <property type="term" value="C:nuclear inner membrane"/>
    <property type="evidence" value="ECO:0007669"/>
    <property type="project" value="UniProtKB-SubCell"/>
</dbReference>
<dbReference type="GO" id="GO:0030473">
    <property type="term" value="P:nuclear migration along microtubule"/>
    <property type="evidence" value="ECO:0007669"/>
    <property type="project" value="TreeGrafter"/>
</dbReference>
<dbReference type="InterPro" id="IPR040041">
    <property type="entry name" value="TMEM201"/>
</dbReference>
<comment type="caution">
    <text evidence="10">The sequence shown here is derived from an EMBL/GenBank/DDBJ whole genome shotgun (WGS) entry which is preliminary data.</text>
</comment>
<evidence type="ECO:0000256" key="8">
    <source>
        <dbReference type="SAM" id="Phobius"/>
    </source>
</evidence>
<evidence type="ECO:0000256" key="6">
    <source>
        <dbReference type="ARBA" id="ARBA00023242"/>
    </source>
</evidence>
<feature type="domain" description="Ima1 N-terminal" evidence="9">
    <location>
        <begin position="48"/>
        <end position="174"/>
    </location>
</feature>
<evidence type="ECO:0000256" key="3">
    <source>
        <dbReference type="ARBA" id="ARBA00022692"/>
    </source>
</evidence>
<comment type="similarity">
    <text evidence="2">Belongs to the TMEM201 family.</text>
</comment>
<keyword evidence="11" id="KW-1185">Reference proteome</keyword>
<dbReference type="InterPro" id="IPR018617">
    <property type="entry name" value="Ima1_N"/>
</dbReference>
<feature type="compositionally biased region" description="Polar residues" evidence="7">
    <location>
        <begin position="306"/>
        <end position="315"/>
    </location>
</feature>
<feature type="transmembrane region" description="Helical" evidence="8">
    <location>
        <begin position="238"/>
        <end position="256"/>
    </location>
</feature>
<feature type="compositionally biased region" description="Low complexity" evidence="7">
    <location>
        <begin position="281"/>
        <end position="305"/>
    </location>
</feature>
<protein>
    <recommendedName>
        <fullName evidence="9">Ima1 N-terminal domain-containing protein</fullName>
    </recommendedName>
</protein>
<keyword evidence="5 8" id="KW-0472">Membrane</keyword>
<dbReference type="RefSeq" id="XP_020433806.1">
    <property type="nucleotide sequence ID" value="XM_020576557.1"/>
</dbReference>
<dbReference type="EMBL" id="ADBJ01000025">
    <property type="protein sequence ID" value="EFA81689.1"/>
    <property type="molecule type" value="Genomic_DNA"/>
</dbReference>
<evidence type="ECO:0000313" key="10">
    <source>
        <dbReference type="EMBL" id="EFA81689.1"/>
    </source>
</evidence>
<accession>D3BAV2</accession>
<dbReference type="STRING" id="670386.D3BAV2"/>
<comment type="subcellular location">
    <subcellularLocation>
        <location evidence="1">Nucleus inner membrane</location>
        <topology evidence="1">Multi-pass membrane protein</topology>
    </subcellularLocation>
</comment>
<evidence type="ECO:0000256" key="7">
    <source>
        <dbReference type="SAM" id="MobiDB-lite"/>
    </source>
</evidence>
<keyword evidence="6" id="KW-0539">Nucleus</keyword>
<dbReference type="GO" id="GO:0051015">
    <property type="term" value="F:actin filament binding"/>
    <property type="evidence" value="ECO:0007669"/>
    <property type="project" value="TreeGrafter"/>
</dbReference>
<feature type="transmembrane region" description="Helical" evidence="8">
    <location>
        <begin position="423"/>
        <end position="442"/>
    </location>
</feature>
<dbReference type="Pfam" id="PF09779">
    <property type="entry name" value="Ima1_N"/>
    <property type="match status" value="1"/>
</dbReference>
<keyword evidence="3 8" id="KW-0812">Transmembrane</keyword>
<dbReference type="AlphaFoldDB" id="D3BAV2"/>
<proteinExistence type="inferred from homology"/>